<dbReference type="PANTHER" id="PTHR33990">
    <property type="entry name" value="PROTEIN YJDN-RELATED"/>
    <property type="match status" value="1"/>
</dbReference>
<dbReference type="Pfam" id="PF06983">
    <property type="entry name" value="3-dmu-9_3-mt"/>
    <property type="match status" value="1"/>
</dbReference>
<organism evidence="2 3">
    <name type="scientific">Kaistella jeonii</name>
    <dbReference type="NCBI Taxonomy" id="266749"/>
    <lineage>
        <taxon>Bacteria</taxon>
        <taxon>Pseudomonadati</taxon>
        <taxon>Bacteroidota</taxon>
        <taxon>Flavobacteriia</taxon>
        <taxon>Flavobacteriales</taxon>
        <taxon>Weeksellaceae</taxon>
        <taxon>Chryseobacterium group</taxon>
        <taxon>Kaistella</taxon>
    </lineage>
</organism>
<dbReference type="STRING" id="266749.SAMN05421876_10822"/>
<accession>A0A0C1D3P1</accession>
<dbReference type="Gene3D" id="3.10.180.10">
    <property type="entry name" value="2,3-Dihydroxybiphenyl 1,2-Dioxygenase, domain 1"/>
    <property type="match status" value="1"/>
</dbReference>
<feature type="domain" description="PhnB-like" evidence="1">
    <location>
        <begin position="4"/>
        <end position="137"/>
    </location>
</feature>
<dbReference type="Proteomes" id="UP000031473">
    <property type="component" value="Unassembled WGS sequence"/>
</dbReference>
<evidence type="ECO:0000313" key="3">
    <source>
        <dbReference type="Proteomes" id="UP000031473"/>
    </source>
</evidence>
<comment type="caution">
    <text evidence="2">The sequence shown here is derived from an EMBL/GenBank/DDBJ whole genome shotgun (WGS) entry which is preliminary data.</text>
</comment>
<dbReference type="PANTHER" id="PTHR33990:SF1">
    <property type="entry name" value="PROTEIN YJDN"/>
    <property type="match status" value="1"/>
</dbReference>
<evidence type="ECO:0000259" key="1">
    <source>
        <dbReference type="Pfam" id="PF06983"/>
    </source>
</evidence>
<proteinExistence type="predicted"/>
<dbReference type="CDD" id="cd06588">
    <property type="entry name" value="PhnB_like"/>
    <property type="match status" value="1"/>
</dbReference>
<dbReference type="RefSeq" id="WP_039352638.1">
    <property type="nucleotide sequence ID" value="NZ_FOLA01000008.1"/>
</dbReference>
<gene>
    <name evidence="2" type="ORF">OA86_10310</name>
</gene>
<sequence length="148" mass="16719">MATINPYLTFDGNCEEASNFYRSVFGGAFPMVRKFSDMPLEEGMSTISDEAKRRIMHITLPISAETILMGSDTIPEMHTHKIGNNIALSINTDSREEADRIFHGLSADGNLTMHLEDTFWGAYFGMWTDKFGVNWMVNYDDPSKVQAH</sequence>
<dbReference type="InterPro" id="IPR028973">
    <property type="entry name" value="PhnB-like"/>
</dbReference>
<dbReference type="InterPro" id="IPR029068">
    <property type="entry name" value="Glyas_Bleomycin-R_OHBP_Dase"/>
</dbReference>
<dbReference type="EMBL" id="JSYL01000007">
    <property type="protein sequence ID" value="KIA88425.1"/>
    <property type="molecule type" value="Genomic_DNA"/>
</dbReference>
<keyword evidence="3" id="KW-1185">Reference proteome</keyword>
<dbReference type="AlphaFoldDB" id="A0A0C1D3P1"/>
<reference evidence="2 3" key="1">
    <citation type="submission" date="2014-10" db="EMBL/GenBank/DDBJ databases">
        <title>Kaistella jeonii genome.</title>
        <authorList>
            <person name="Clayton J.T."/>
            <person name="Newman J.D."/>
        </authorList>
    </citation>
    <scope>NUCLEOTIDE SEQUENCE [LARGE SCALE GENOMIC DNA]</scope>
    <source>
        <strain evidence="2 3">DSM 17048</strain>
    </source>
</reference>
<dbReference type="OrthoDB" id="9795306at2"/>
<name>A0A0C1D3P1_9FLAO</name>
<protein>
    <submittedName>
        <fullName evidence="2">Glyoxalase</fullName>
    </submittedName>
</protein>
<dbReference type="SUPFAM" id="SSF54593">
    <property type="entry name" value="Glyoxalase/Bleomycin resistance protein/Dihydroxybiphenyl dioxygenase"/>
    <property type="match status" value="1"/>
</dbReference>
<evidence type="ECO:0000313" key="2">
    <source>
        <dbReference type="EMBL" id="KIA88425.1"/>
    </source>
</evidence>